<dbReference type="PANTHER" id="PTHR30574:SF1">
    <property type="entry name" value="SULPHUR TRANSPORT DOMAIN-CONTAINING PROTEIN"/>
    <property type="match status" value="1"/>
</dbReference>
<proteinExistence type="inferred from homology"/>
<keyword evidence="4" id="KW-0997">Cell inner membrane</keyword>
<feature type="transmembrane region" description="Helical" evidence="9">
    <location>
        <begin position="211"/>
        <end position="228"/>
    </location>
</feature>
<dbReference type="PANTHER" id="PTHR30574">
    <property type="entry name" value="INNER MEMBRANE PROTEIN YEDE"/>
    <property type="match status" value="1"/>
</dbReference>
<evidence type="ECO:0000256" key="3">
    <source>
        <dbReference type="ARBA" id="ARBA00022475"/>
    </source>
</evidence>
<gene>
    <name evidence="10" type="ORF">JCM19235_2006</name>
</gene>
<feature type="transmembrane region" description="Helical" evidence="9">
    <location>
        <begin position="103"/>
        <end position="123"/>
    </location>
</feature>
<organism evidence="10 11">
    <name type="scientific">Vibrio maritimus</name>
    <dbReference type="NCBI Taxonomy" id="990268"/>
    <lineage>
        <taxon>Bacteria</taxon>
        <taxon>Pseudomonadati</taxon>
        <taxon>Pseudomonadota</taxon>
        <taxon>Gammaproteobacteria</taxon>
        <taxon>Vibrionales</taxon>
        <taxon>Vibrionaceae</taxon>
        <taxon>Vibrio</taxon>
    </lineage>
</organism>
<dbReference type="Pfam" id="PF04143">
    <property type="entry name" value="Sulf_transp"/>
    <property type="match status" value="2"/>
</dbReference>
<feature type="transmembrane region" description="Helical" evidence="9">
    <location>
        <begin position="266"/>
        <end position="292"/>
    </location>
</feature>
<evidence type="ECO:0000256" key="6">
    <source>
        <dbReference type="ARBA" id="ARBA00022989"/>
    </source>
</evidence>
<evidence type="ECO:0000256" key="5">
    <source>
        <dbReference type="ARBA" id="ARBA00022692"/>
    </source>
</evidence>
<dbReference type="Proteomes" id="UP000029228">
    <property type="component" value="Unassembled WGS sequence"/>
</dbReference>
<dbReference type="InterPro" id="IPR007272">
    <property type="entry name" value="Sulf_transp_TsuA/YedE"/>
</dbReference>
<evidence type="ECO:0000256" key="7">
    <source>
        <dbReference type="ARBA" id="ARBA00023136"/>
    </source>
</evidence>
<comment type="caution">
    <text evidence="10">The sequence shown here is derived from an EMBL/GenBank/DDBJ whole genome shotgun (WGS) entry which is preliminary data.</text>
</comment>
<reference evidence="10 11" key="2">
    <citation type="submission" date="2014-09" db="EMBL/GenBank/DDBJ databases">
        <authorList>
            <consortium name="NBRP consortium"/>
            <person name="Sawabe T."/>
            <person name="Meirelles P."/>
            <person name="Nakanishi M."/>
            <person name="Sayaka M."/>
            <person name="Hattori M."/>
            <person name="Ohkuma M."/>
        </authorList>
    </citation>
    <scope>NUCLEOTIDE SEQUENCE [LARGE SCALE GENOMIC DNA]</scope>
    <source>
        <strain evidence="11">JCM19235</strain>
    </source>
</reference>
<evidence type="ECO:0000256" key="8">
    <source>
        <dbReference type="ARBA" id="ARBA00035655"/>
    </source>
</evidence>
<feature type="transmembrane region" description="Helical" evidence="9">
    <location>
        <begin position="6"/>
        <end position="24"/>
    </location>
</feature>
<keyword evidence="6 9" id="KW-1133">Transmembrane helix</keyword>
<feature type="transmembrane region" description="Helical" evidence="9">
    <location>
        <begin position="135"/>
        <end position="154"/>
    </location>
</feature>
<evidence type="ECO:0000313" key="10">
    <source>
        <dbReference type="EMBL" id="GAL18583.1"/>
    </source>
</evidence>
<reference evidence="10 11" key="1">
    <citation type="submission" date="2014-09" db="EMBL/GenBank/DDBJ databases">
        <title>Vibrio maritimus JCM 19235. (C45) whole genome shotgun sequence.</title>
        <authorList>
            <person name="Sawabe T."/>
            <person name="Meirelles P."/>
            <person name="Nakanishi M."/>
            <person name="Sayaka M."/>
            <person name="Hattori M."/>
            <person name="Ohkuma M."/>
        </authorList>
    </citation>
    <scope>NUCLEOTIDE SEQUENCE [LARGE SCALE GENOMIC DNA]</scope>
    <source>
        <strain evidence="11">JCM19235</strain>
    </source>
</reference>
<evidence type="ECO:0000313" key="11">
    <source>
        <dbReference type="Proteomes" id="UP000029228"/>
    </source>
</evidence>
<keyword evidence="5 9" id="KW-0812">Transmembrane</keyword>
<keyword evidence="7 9" id="KW-0472">Membrane</keyword>
<keyword evidence="11" id="KW-1185">Reference proteome</keyword>
<evidence type="ECO:0000256" key="1">
    <source>
        <dbReference type="ARBA" id="ARBA00004429"/>
    </source>
</evidence>
<dbReference type="GO" id="GO:0005886">
    <property type="term" value="C:plasma membrane"/>
    <property type="evidence" value="ECO:0007669"/>
    <property type="project" value="UniProtKB-SubCell"/>
</dbReference>
<keyword evidence="3" id="KW-1003">Cell membrane</keyword>
<comment type="similarity">
    <text evidence="8">Belongs to the TsuA/YedE (TC 9.B.102) family.</text>
</comment>
<evidence type="ECO:0000256" key="4">
    <source>
        <dbReference type="ARBA" id="ARBA00022519"/>
    </source>
</evidence>
<sequence>MLLLSIIFIAILGCLAQTTGLCMVRGVKEMLAGKPLFLISILFSGTFVWGALLVSSAFSHLINMPSYYPTYITALGGLIFGLGAAFNSGCGVSTISRLARGQLVMLATIFGWLVSWFAFSNLFSGSAGESYEVTIFQQLVFLGLISIPLIIIAVRSEQATKKLWFSMLTIGFMGGLVFIYEPHWTPSGLFKSMGLSFWDADNAQWPRIERFILFAALVLAMIVTALVTKSFQLEMVRLVSLFKHFAAGLFMGVGAVLAGGGNDTQLLVALPALSLAGFVAICFIVLGIVVGVKVQKWFA</sequence>
<feature type="transmembrane region" description="Helical" evidence="9">
    <location>
        <begin position="163"/>
        <end position="180"/>
    </location>
</feature>
<protein>
    <submittedName>
        <fullName evidence="10">Putative transport system permease protein</fullName>
    </submittedName>
</protein>
<feature type="transmembrane region" description="Helical" evidence="9">
    <location>
        <begin position="70"/>
        <end position="91"/>
    </location>
</feature>
<accession>A0A090RVK2</accession>
<evidence type="ECO:0000256" key="2">
    <source>
        <dbReference type="ARBA" id="ARBA00022448"/>
    </source>
</evidence>
<feature type="transmembrane region" description="Helical" evidence="9">
    <location>
        <begin position="36"/>
        <end position="58"/>
    </location>
</feature>
<name>A0A090RVK2_9VIBR</name>
<comment type="subcellular location">
    <subcellularLocation>
        <location evidence="1">Cell inner membrane</location>
        <topology evidence="1">Multi-pass membrane protein</topology>
    </subcellularLocation>
</comment>
<evidence type="ECO:0000256" key="9">
    <source>
        <dbReference type="SAM" id="Phobius"/>
    </source>
</evidence>
<dbReference type="EMBL" id="BBMR01000003">
    <property type="protein sequence ID" value="GAL18583.1"/>
    <property type="molecule type" value="Genomic_DNA"/>
</dbReference>
<dbReference type="AlphaFoldDB" id="A0A090RVK2"/>
<feature type="transmembrane region" description="Helical" evidence="9">
    <location>
        <begin position="240"/>
        <end position="260"/>
    </location>
</feature>
<keyword evidence="2" id="KW-0813">Transport</keyword>